<dbReference type="GO" id="GO:0016787">
    <property type="term" value="F:hydrolase activity"/>
    <property type="evidence" value="ECO:0007669"/>
    <property type="project" value="UniProtKB-KW"/>
</dbReference>
<sequence>MSTTHLLYLHGFRSSPQSAKARMVADHVRRHHPRVVWLCPQLPASPAQAMQQVLAAVADWPGASMAVVGSSLGGYYASHVAQRKRCKSALLNPAVFPDQTLAQYIGTQPQWHNPEEAIFFRAEYIDELRALSTRDQPPAGPELGIFCTGDEVLNWRDMVQRYPQAQQHIVEGGDHAISDFARHLPVLMAFLDLA</sequence>
<gene>
    <name evidence="1" type="ORF">ACFO3A_11320</name>
</gene>
<evidence type="ECO:0000313" key="2">
    <source>
        <dbReference type="Proteomes" id="UP001595967"/>
    </source>
</evidence>
<dbReference type="PANTHER" id="PTHR35602:SF3">
    <property type="entry name" value="ESTERASE YQIA"/>
    <property type="match status" value="1"/>
</dbReference>
<evidence type="ECO:0000313" key="1">
    <source>
        <dbReference type="EMBL" id="MFC4622802.1"/>
    </source>
</evidence>
<dbReference type="SUPFAM" id="SSF53474">
    <property type="entry name" value="alpha/beta-Hydrolases"/>
    <property type="match status" value="1"/>
</dbReference>
<dbReference type="InterPro" id="IPR008886">
    <property type="entry name" value="UPF0227/Esterase_YqiA"/>
</dbReference>
<dbReference type="RefSeq" id="WP_377726403.1">
    <property type="nucleotide sequence ID" value="NZ_JBHSEW010000009.1"/>
</dbReference>
<dbReference type="Pfam" id="PF05728">
    <property type="entry name" value="UPF0227"/>
    <property type="match status" value="1"/>
</dbReference>
<name>A0ABV9GXQ2_9BURK</name>
<proteinExistence type="predicted"/>
<dbReference type="Proteomes" id="UP001595967">
    <property type="component" value="Unassembled WGS sequence"/>
</dbReference>
<keyword evidence="1" id="KW-0378">Hydrolase</keyword>
<comment type="caution">
    <text evidence="1">The sequence shown here is derived from an EMBL/GenBank/DDBJ whole genome shotgun (WGS) entry which is preliminary data.</text>
</comment>
<dbReference type="PANTHER" id="PTHR35602">
    <property type="entry name" value="ESTERASE YQIA-RELATED"/>
    <property type="match status" value="1"/>
</dbReference>
<dbReference type="InterPro" id="IPR029058">
    <property type="entry name" value="AB_hydrolase_fold"/>
</dbReference>
<dbReference type="EMBL" id="JBHSEW010000009">
    <property type="protein sequence ID" value="MFC4622802.1"/>
    <property type="molecule type" value="Genomic_DNA"/>
</dbReference>
<reference evidence="2" key="1">
    <citation type="journal article" date="2019" name="Int. J. Syst. Evol. Microbiol.">
        <title>The Global Catalogue of Microorganisms (GCM) 10K type strain sequencing project: providing services to taxonomists for standard genome sequencing and annotation.</title>
        <authorList>
            <consortium name="The Broad Institute Genomics Platform"/>
            <consortium name="The Broad Institute Genome Sequencing Center for Infectious Disease"/>
            <person name="Wu L."/>
            <person name="Ma J."/>
        </authorList>
    </citation>
    <scope>NUCLEOTIDE SEQUENCE [LARGE SCALE GENOMIC DNA]</scope>
    <source>
        <strain evidence="2">JCM 11650</strain>
    </source>
</reference>
<keyword evidence="2" id="KW-1185">Reference proteome</keyword>
<protein>
    <submittedName>
        <fullName evidence="1">YqiA/YcfP family alpha/beta fold hydrolase</fullName>
    </submittedName>
</protein>
<dbReference type="Gene3D" id="3.40.50.1820">
    <property type="entry name" value="alpha/beta hydrolase"/>
    <property type="match status" value="1"/>
</dbReference>
<organism evidence="1 2">
    <name type="scientific">Comamonas nitrativorans</name>
    <dbReference type="NCBI Taxonomy" id="108437"/>
    <lineage>
        <taxon>Bacteria</taxon>
        <taxon>Pseudomonadati</taxon>
        <taxon>Pseudomonadota</taxon>
        <taxon>Betaproteobacteria</taxon>
        <taxon>Burkholderiales</taxon>
        <taxon>Comamonadaceae</taxon>
        <taxon>Comamonas</taxon>
    </lineage>
</organism>
<accession>A0ABV9GXQ2</accession>